<dbReference type="Proteomes" id="UP001320544">
    <property type="component" value="Chromosome"/>
</dbReference>
<evidence type="ECO:0000313" key="4">
    <source>
        <dbReference type="Proteomes" id="UP001320544"/>
    </source>
</evidence>
<evidence type="ECO:0000313" key="3">
    <source>
        <dbReference type="EMBL" id="BDE94759.1"/>
    </source>
</evidence>
<reference evidence="3 4" key="1">
    <citation type="submission" date="2022-01" db="EMBL/GenBank/DDBJ databases">
        <title>Novel bile acid biosynthetic pathways are enriched in the microbiome of centenarians.</title>
        <authorList>
            <person name="Sato Y."/>
            <person name="Atarashi K."/>
            <person name="Plichta R.D."/>
            <person name="Arai Y."/>
            <person name="Sasajima S."/>
            <person name="Kearney M.S."/>
            <person name="Suda W."/>
            <person name="Takeshita K."/>
            <person name="Sasaki T."/>
            <person name="Okamoto S."/>
            <person name="Skelly N.A."/>
            <person name="Okamura Y."/>
            <person name="Vlamakis H."/>
            <person name="Li Y."/>
            <person name="Tanoue T."/>
            <person name="Takei H."/>
            <person name="Nittono H."/>
            <person name="Narushima S."/>
            <person name="Irie J."/>
            <person name="Itoh H."/>
            <person name="Moriya K."/>
            <person name="Sugiura Y."/>
            <person name="Suematsu M."/>
            <person name="Moritoki N."/>
            <person name="Shibata S."/>
            <person name="Littman R.D."/>
            <person name="Fischbach A.M."/>
            <person name="Uwamino Y."/>
            <person name="Inoue T."/>
            <person name="Honda A."/>
            <person name="Hattori M."/>
            <person name="Murai T."/>
            <person name="Xavier J.R."/>
            <person name="Hirose N."/>
            <person name="Honda K."/>
        </authorList>
    </citation>
    <scope>NUCLEOTIDE SEQUENCE [LARGE SCALE GENOMIC DNA]</scope>
    <source>
        <strain evidence="3 4">CE91-St30</strain>
    </source>
</reference>
<organism evidence="3 4">
    <name type="scientific">Raoultibacter timonensis</name>
    <dbReference type="NCBI Taxonomy" id="1907662"/>
    <lineage>
        <taxon>Bacteria</taxon>
        <taxon>Bacillati</taxon>
        <taxon>Actinomycetota</taxon>
        <taxon>Coriobacteriia</taxon>
        <taxon>Eggerthellales</taxon>
        <taxon>Eggerthellaceae</taxon>
        <taxon>Raoultibacter</taxon>
    </lineage>
</organism>
<feature type="region of interest" description="Disordered" evidence="1">
    <location>
        <begin position="29"/>
        <end position="62"/>
    </location>
</feature>
<feature type="transmembrane region" description="Helical" evidence="2">
    <location>
        <begin position="70"/>
        <end position="91"/>
    </location>
</feature>
<dbReference type="RefSeq" id="WP_244387545.1">
    <property type="nucleotide sequence ID" value="NZ_AP025564.1"/>
</dbReference>
<keyword evidence="2" id="KW-1133">Transmembrane helix</keyword>
<keyword evidence="2" id="KW-0812">Transmembrane</keyword>
<keyword evidence="2" id="KW-0472">Membrane</keyword>
<evidence type="ECO:0000256" key="2">
    <source>
        <dbReference type="SAM" id="Phobius"/>
    </source>
</evidence>
<accession>A0ABM7WEW3</accession>
<evidence type="ECO:0000256" key="1">
    <source>
        <dbReference type="SAM" id="MobiDB-lite"/>
    </source>
</evidence>
<proteinExistence type="predicted"/>
<protein>
    <recommendedName>
        <fullName evidence="5">DUF4179 domain-containing protein</fullName>
    </recommendedName>
</protein>
<name>A0ABM7WEW3_9ACTN</name>
<sequence length="590" mass="63471">MNENEFWTAYADSQKRVTLTEDQKRTIAAAAGQHPRERNTAPSAAAEHNAQTKPAAVPPAARQHRSLGRIALPAAACLAAIALAVGLVTSFDTGGPFGIFNATPDFTVQAYAADSDSILEMGTENQIVFSRSADAHGIGSKEAYLAEGYYTGCLFRVGGEGLTRIQASVSTGALYRSTQETVTAGENPERWAELVSWKPTARGLGEYYDEYDYVSIVGSPDALAKDDPAKQWSVELTKKLGSTIDVAMDDSSSSCSFGFWTNEDYGGNGDGMEATDAIIDLFDGATLTITATFEDGHTTTQVIELHAADVKASMQQSEDGLWELSLTPEIVDPSGLQQYTDYVHTLYGTVEKTSHEPFPESLENANEYEGAASDPLPFERQDLLRPLGDDVVIGEQDIHAATDSIPFTADMGTSFTLTDLQMLSRSTQLPDGITLDDLRSGMHSWEYYNRVVSQIDGYTIDENGTITGESEGFSWVVMEATIANAGAKATEMTGDGGFYGEYAVIDDEGHVSTALARSFALTNGGWDAPNAAVYRDFTLEPGETTTVRWLAIVPDVVLDDPSLFFLAYADNTGVPSEGTLSGMELALTNE</sequence>
<evidence type="ECO:0008006" key="5">
    <source>
        <dbReference type="Google" id="ProtNLM"/>
    </source>
</evidence>
<keyword evidence="4" id="KW-1185">Reference proteome</keyword>
<gene>
    <name evidence="3" type="ORF">CE91St30_00920</name>
</gene>
<dbReference type="EMBL" id="AP025564">
    <property type="protein sequence ID" value="BDE94759.1"/>
    <property type="molecule type" value="Genomic_DNA"/>
</dbReference>